<accession>A0ACB8SBZ3</accession>
<comment type="caution">
    <text evidence="1">The sequence shown here is derived from an EMBL/GenBank/DDBJ whole genome shotgun (WGS) entry which is preliminary data.</text>
</comment>
<evidence type="ECO:0000313" key="1">
    <source>
        <dbReference type="EMBL" id="KAI0053455.1"/>
    </source>
</evidence>
<reference evidence="1" key="1">
    <citation type="submission" date="2021-02" db="EMBL/GenBank/DDBJ databases">
        <authorList>
            <consortium name="DOE Joint Genome Institute"/>
            <person name="Ahrendt S."/>
            <person name="Looney B.P."/>
            <person name="Miyauchi S."/>
            <person name="Morin E."/>
            <person name="Drula E."/>
            <person name="Courty P.E."/>
            <person name="Chicoki N."/>
            <person name="Fauchery L."/>
            <person name="Kohler A."/>
            <person name="Kuo A."/>
            <person name="Labutti K."/>
            <person name="Pangilinan J."/>
            <person name="Lipzen A."/>
            <person name="Riley R."/>
            <person name="Andreopoulos W."/>
            <person name="He G."/>
            <person name="Johnson J."/>
            <person name="Barry K.W."/>
            <person name="Grigoriev I.V."/>
            <person name="Nagy L."/>
            <person name="Hibbett D."/>
            <person name="Henrissat B."/>
            <person name="Matheny P.B."/>
            <person name="Labbe J."/>
            <person name="Martin F."/>
        </authorList>
    </citation>
    <scope>NUCLEOTIDE SEQUENCE</scope>
    <source>
        <strain evidence="1">FP105234-sp</strain>
    </source>
</reference>
<name>A0ACB8SBZ3_9AGAM</name>
<organism evidence="1 2">
    <name type="scientific">Auriscalpium vulgare</name>
    <dbReference type="NCBI Taxonomy" id="40419"/>
    <lineage>
        <taxon>Eukaryota</taxon>
        <taxon>Fungi</taxon>
        <taxon>Dikarya</taxon>
        <taxon>Basidiomycota</taxon>
        <taxon>Agaricomycotina</taxon>
        <taxon>Agaricomycetes</taxon>
        <taxon>Russulales</taxon>
        <taxon>Auriscalpiaceae</taxon>
        <taxon>Auriscalpium</taxon>
    </lineage>
</organism>
<gene>
    <name evidence="1" type="ORF">FA95DRAFT_1568732</name>
</gene>
<keyword evidence="1" id="KW-0647">Proteasome</keyword>
<protein>
    <submittedName>
        <fullName evidence="1">Proteasome activator pa28 REG alpha/beta subunit</fullName>
    </submittedName>
</protein>
<dbReference type="Proteomes" id="UP000814033">
    <property type="component" value="Unassembled WGS sequence"/>
</dbReference>
<keyword evidence="2" id="KW-1185">Reference proteome</keyword>
<sequence length="248" mass="28220">MGAERKLDDATAKKLEDFRNRVAAEADDVIFRSFPTKDLISSTSSPSSPFHISHASTASDATVYPPPKFDSTEEPDTKKRKRGLDATANGASDTQHARYPNLVISNKALLPVQDTLKRECEHLVDLCDKVKLWINLTMPKIEDGDNFGVQIQEEVLNELHRSQESTYNMRDSARQSHINRAKLCSKIIKYPHIEDYTLALKEHDEKQLYLARQHLFDLRNIYAVMTDILHKNMTKLRVPKANNGVGLY</sequence>
<evidence type="ECO:0000313" key="2">
    <source>
        <dbReference type="Proteomes" id="UP000814033"/>
    </source>
</evidence>
<proteinExistence type="predicted"/>
<dbReference type="EMBL" id="MU275840">
    <property type="protein sequence ID" value="KAI0053455.1"/>
    <property type="molecule type" value="Genomic_DNA"/>
</dbReference>
<reference evidence="1" key="2">
    <citation type="journal article" date="2022" name="New Phytol.">
        <title>Evolutionary transition to the ectomycorrhizal habit in the genomes of a hyperdiverse lineage of mushroom-forming fungi.</title>
        <authorList>
            <person name="Looney B."/>
            <person name="Miyauchi S."/>
            <person name="Morin E."/>
            <person name="Drula E."/>
            <person name="Courty P.E."/>
            <person name="Kohler A."/>
            <person name="Kuo A."/>
            <person name="LaButti K."/>
            <person name="Pangilinan J."/>
            <person name="Lipzen A."/>
            <person name="Riley R."/>
            <person name="Andreopoulos W."/>
            <person name="He G."/>
            <person name="Johnson J."/>
            <person name="Nolan M."/>
            <person name="Tritt A."/>
            <person name="Barry K.W."/>
            <person name="Grigoriev I.V."/>
            <person name="Nagy L.G."/>
            <person name="Hibbett D."/>
            <person name="Henrissat B."/>
            <person name="Matheny P.B."/>
            <person name="Labbe J."/>
            <person name="Martin F.M."/>
        </authorList>
    </citation>
    <scope>NUCLEOTIDE SEQUENCE</scope>
    <source>
        <strain evidence="1">FP105234-sp</strain>
    </source>
</reference>